<evidence type="ECO:0000313" key="2">
    <source>
        <dbReference type="EMBL" id="PIZ89602.1"/>
    </source>
</evidence>
<keyword evidence="1" id="KW-0472">Membrane</keyword>
<reference evidence="3" key="1">
    <citation type="submission" date="2017-09" db="EMBL/GenBank/DDBJ databases">
        <title>Depth-based differentiation of microbial function through sediment-hosted aquifers and enrichment of novel symbionts in the deep terrestrial subsurface.</title>
        <authorList>
            <person name="Probst A.J."/>
            <person name="Ladd B."/>
            <person name="Jarett J.K."/>
            <person name="Geller-Mcgrath D.E."/>
            <person name="Sieber C.M.K."/>
            <person name="Emerson J.B."/>
            <person name="Anantharaman K."/>
            <person name="Thomas B.C."/>
            <person name="Malmstrom R."/>
            <person name="Stieglmeier M."/>
            <person name="Klingl A."/>
            <person name="Woyke T."/>
            <person name="Ryan C.M."/>
            <person name="Banfield J.F."/>
        </authorList>
    </citation>
    <scope>NUCLEOTIDE SEQUENCE [LARGE SCALE GENOMIC DNA]</scope>
</reference>
<comment type="caution">
    <text evidence="2">The sequence shown here is derived from an EMBL/GenBank/DDBJ whole genome shotgun (WGS) entry which is preliminary data.</text>
</comment>
<dbReference type="Proteomes" id="UP000231538">
    <property type="component" value="Unassembled WGS sequence"/>
</dbReference>
<evidence type="ECO:0000313" key="3">
    <source>
        <dbReference type="Proteomes" id="UP000231538"/>
    </source>
</evidence>
<protein>
    <recommendedName>
        <fullName evidence="4">HEPN AbiU2-like domain-containing protein</fullName>
    </recommendedName>
</protein>
<gene>
    <name evidence="2" type="ORF">COX89_00645</name>
</gene>
<sequence length="94" mass="11139">MSKEFKTLFDYLKNLQSRYFHALSAFYVIVNFAGSNIKKLSQKDFLEFHQGRTFLSELFKQYKAMDNKDLAEIKNKISSHEKIIKKLMIIVINI</sequence>
<accession>A0A2M7V050</accession>
<feature type="transmembrane region" description="Helical" evidence="1">
    <location>
        <begin position="20"/>
        <end position="37"/>
    </location>
</feature>
<dbReference type="AlphaFoldDB" id="A0A2M7V050"/>
<keyword evidence="1" id="KW-0812">Transmembrane</keyword>
<name>A0A2M7V050_9BACT</name>
<organism evidence="2 3">
    <name type="scientific">Candidatus Nealsonbacteria bacterium CG_4_10_14_0_2_um_filter_37_10</name>
    <dbReference type="NCBI Taxonomy" id="1974679"/>
    <lineage>
        <taxon>Bacteria</taxon>
        <taxon>Candidatus Nealsoniibacteriota</taxon>
    </lineage>
</organism>
<evidence type="ECO:0008006" key="4">
    <source>
        <dbReference type="Google" id="ProtNLM"/>
    </source>
</evidence>
<evidence type="ECO:0000256" key="1">
    <source>
        <dbReference type="SAM" id="Phobius"/>
    </source>
</evidence>
<keyword evidence="1" id="KW-1133">Transmembrane helix</keyword>
<dbReference type="EMBL" id="PFPC01000021">
    <property type="protein sequence ID" value="PIZ89602.1"/>
    <property type="molecule type" value="Genomic_DNA"/>
</dbReference>
<proteinExistence type="predicted"/>